<dbReference type="RefSeq" id="WP_066328209.1">
    <property type="nucleotide sequence ID" value="NZ_LWSG01000004.1"/>
</dbReference>
<dbReference type="AlphaFoldDB" id="A0A179T3Q2"/>
<feature type="coiled-coil region" evidence="1">
    <location>
        <begin position="54"/>
        <end position="88"/>
    </location>
</feature>
<keyword evidence="1" id="KW-0175">Coiled coil</keyword>
<sequence>MANDNKLLTGMLVGALVGAAVSLLDKRTRQDVVQSGKKVSSKIKDYIEQPATFANDVKQKIEDVKDTVKEVSEDVTFINEKVNELKETTPQVVNMIQETRDRFIPKRQQS</sequence>
<accession>A0A179T3Q2</accession>
<protein>
    <recommendedName>
        <fullName evidence="4">YtxH domain-containing protein</fullName>
    </recommendedName>
</protein>
<comment type="caution">
    <text evidence="2">The sequence shown here is derived from an EMBL/GenBank/DDBJ whole genome shotgun (WGS) entry which is preliminary data.</text>
</comment>
<gene>
    <name evidence="2" type="ORF">A6K24_16785</name>
</gene>
<dbReference type="EMBL" id="LWSG01000004">
    <property type="protein sequence ID" value="OAS88361.1"/>
    <property type="molecule type" value="Genomic_DNA"/>
</dbReference>
<dbReference type="STRING" id="152268.A6K24_16785"/>
<evidence type="ECO:0000313" key="2">
    <source>
        <dbReference type="EMBL" id="OAS88361.1"/>
    </source>
</evidence>
<name>A0A179T3Q2_9BACI</name>
<dbReference type="InterPro" id="IPR024623">
    <property type="entry name" value="YtxH"/>
</dbReference>
<keyword evidence="3" id="KW-1185">Reference proteome</keyword>
<dbReference type="Proteomes" id="UP000078534">
    <property type="component" value="Unassembled WGS sequence"/>
</dbReference>
<evidence type="ECO:0000313" key="3">
    <source>
        <dbReference type="Proteomes" id="UP000078534"/>
    </source>
</evidence>
<proteinExistence type="predicted"/>
<dbReference type="Gene3D" id="1.20.120.20">
    <property type="entry name" value="Apolipoprotein"/>
    <property type="match status" value="1"/>
</dbReference>
<organism evidence="2 3">
    <name type="scientific">Metabacillus litoralis</name>
    <dbReference type="NCBI Taxonomy" id="152268"/>
    <lineage>
        <taxon>Bacteria</taxon>
        <taxon>Bacillati</taxon>
        <taxon>Bacillota</taxon>
        <taxon>Bacilli</taxon>
        <taxon>Bacillales</taxon>
        <taxon>Bacillaceae</taxon>
        <taxon>Metabacillus</taxon>
    </lineage>
</organism>
<dbReference type="OrthoDB" id="2353585at2"/>
<evidence type="ECO:0000256" key="1">
    <source>
        <dbReference type="SAM" id="Coils"/>
    </source>
</evidence>
<evidence type="ECO:0008006" key="4">
    <source>
        <dbReference type="Google" id="ProtNLM"/>
    </source>
</evidence>
<dbReference type="Pfam" id="PF12732">
    <property type="entry name" value="YtxH"/>
    <property type="match status" value="1"/>
</dbReference>
<reference evidence="3" key="1">
    <citation type="submission" date="2016-04" db="EMBL/GenBank/DDBJ databases">
        <authorList>
            <person name="Lyu Z."/>
            <person name="Lyu W."/>
        </authorList>
    </citation>
    <scope>NUCLEOTIDE SEQUENCE [LARGE SCALE GENOMIC DNA]</scope>
    <source>
        <strain evidence="3">C44</strain>
    </source>
</reference>